<dbReference type="InterPro" id="IPR011333">
    <property type="entry name" value="SKP1/BTB/POZ_sf"/>
</dbReference>
<evidence type="ECO:0000313" key="2">
    <source>
        <dbReference type="EMBL" id="CZT24917.1"/>
    </source>
</evidence>
<evidence type="ECO:0000256" key="1">
    <source>
        <dbReference type="SAM" id="MobiDB-lite"/>
    </source>
</evidence>
<feature type="compositionally biased region" description="Basic residues" evidence="1">
    <location>
        <begin position="21"/>
        <end position="34"/>
    </location>
</feature>
<name>A0A2D3V3Q8_9PEZI</name>
<sequence>MSTWADVAAGPGPTRGGRGQGRGRRGTRGGRGRGRGGSSSWPVVQHAAAAIETVMTLPLPSTPDQQPDGKAFGSWIRVKVGTGRHTATYEIHRGLLGFYSGYFQVAIRNVEQGRFSESLDGTISLPDEENKVFDAFKDWLYTKALPDAPALDQSFLFSLHCHMLCLLWCFGDRREIPALQNECVNRLINDMGVFNIVATDQIRFIYENTLDGSPLRRCIIAVVTGIQVTDLLKGESADDWCEQSLLDLARVLLEQPSHETWAAMIRKQCDWHVHEDGVKCVGVSDPW</sequence>
<dbReference type="OrthoDB" id="194443at2759"/>
<evidence type="ECO:0000313" key="3">
    <source>
        <dbReference type="Proteomes" id="UP000225277"/>
    </source>
</evidence>
<protein>
    <recommendedName>
        <fullName evidence="4">BTB domain-containing protein</fullName>
    </recommendedName>
</protein>
<dbReference type="PANTHER" id="PTHR47843">
    <property type="entry name" value="BTB DOMAIN-CONTAINING PROTEIN-RELATED"/>
    <property type="match status" value="1"/>
</dbReference>
<dbReference type="RefSeq" id="XP_023631640.1">
    <property type="nucleotide sequence ID" value="XM_023775872.1"/>
</dbReference>
<gene>
    <name evidence="2" type="ORF">RCC_10645</name>
</gene>
<feature type="region of interest" description="Disordered" evidence="1">
    <location>
        <begin position="1"/>
        <end position="42"/>
    </location>
</feature>
<dbReference type="Proteomes" id="UP000225277">
    <property type="component" value="Unassembled WGS sequence"/>
</dbReference>
<accession>A0A2D3V3Q8</accession>
<dbReference type="AlphaFoldDB" id="A0A2D3V3Q8"/>
<evidence type="ECO:0008006" key="4">
    <source>
        <dbReference type="Google" id="ProtNLM"/>
    </source>
</evidence>
<dbReference type="GeneID" id="35605685"/>
<dbReference type="PANTHER" id="PTHR47843:SF2">
    <property type="entry name" value="BTB DOMAIN-CONTAINING PROTEIN"/>
    <property type="match status" value="1"/>
</dbReference>
<dbReference type="Gene3D" id="3.30.710.10">
    <property type="entry name" value="Potassium Channel Kv1.1, Chain A"/>
    <property type="match status" value="1"/>
</dbReference>
<keyword evidence="3" id="KW-1185">Reference proteome</keyword>
<dbReference type="SUPFAM" id="SSF54695">
    <property type="entry name" value="POZ domain"/>
    <property type="match status" value="1"/>
</dbReference>
<proteinExistence type="predicted"/>
<reference evidence="2 3" key="1">
    <citation type="submission" date="2016-03" db="EMBL/GenBank/DDBJ databases">
        <authorList>
            <person name="Ploux O."/>
        </authorList>
    </citation>
    <scope>NUCLEOTIDE SEQUENCE [LARGE SCALE GENOMIC DNA]</scope>
    <source>
        <strain evidence="2 3">URUG2</strain>
    </source>
</reference>
<organism evidence="2 3">
    <name type="scientific">Ramularia collo-cygni</name>
    <dbReference type="NCBI Taxonomy" id="112498"/>
    <lineage>
        <taxon>Eukaryota</taxon>
        <taxon>Fungi</taxon>
        <taxon>Dikarya</taxon>
        <taxon>Ascomycota</taxon>
        <taxon>Pezizomycotina</taxon>
        <taxon>Dothideomycetes</taxon>
        <taxon>Dothideomycetidae</taxon>
        <taxon>Mycosphaerellales</taxon>
        <taxon>Mycosphaerellaceae</taxon>
        <taxon>Ramularia</taxon>
    </lineage>
</organism>
<dbReference type="EMBL" id="FJUY01000023">
    <property type="protein sequence ID" value="CZT24917.1"/>
    <property type="molecule type" value="Genomic_DNA"/>
</dbReference>
<dbReference type="STRING" id="112498.A0A2D3V3Q8"/>